<evidence type="ECO:0000313" key="6">
    <source>
        <dbReference type="Proteomes" id="UP000177124"/>
    </source>
</evidence>
<evidence type="ECO:0000256" key="3">
    <source>
        <dbReference type="ARBA" id="ARBA00022691"/>
    </source>
</evidence>
<dbReference type="Pfam" id="PF06325">
    <property type="entry name" value="PrmA"/>
    <property type="match status" value="1"/>
</dbReference>
<evidence type="ECO:0000313" key="5">
    <source>
        <dbReference type="EMBL" id="OGD89722.1"/>
    </source>
</evidence>
<organism evidence="5 6">
    <name type="scientific">Candidatus Curtissbacteria bacterium RIFCSPHIGHO2_02_FULL_42_15</name>
    <dbReference type="NCBI Taxonomy" id="1797716"/>
    <lineage>
        <taxon>Bacteria</taxon>
        <taxon>Candidatus Curtissiibacteriota</taxon>
    </lineage>
</organism>
<keyword evidence="2" id="KW-0808">Transferase</keyword>
<dbReference type="PANTHER" id="PTHR13610">
    <property type="entry name" value="METHYLTRANSFERASE DOMAIN-CONTAINING PROTEIN"/>
    <property type="match status" value="1"/>
</dbReference>
<name>A0A1F5GCW3_9BACT</name>
<accession>A0A1F5GCW3</accession>
<keyword evidence="1" id="KW-0489">Methyltransferase</keyword>
<dbReference type="GO" id="GO:0016279">
    <property type="term" value="F:protein-lysine N-methyltransferase activity"/>
    <property type="evidence" value="ECO:0007669"/>
    <property type="project" value="InterPro"/>
</dbReference>
<dbReference type="AlphaFoldDB" id="A0A1F5GCW3"/>
<evidence type="ECO:0000256" key="2">
    <source>
        <dbReference type="ARBA" id="ARBA00022679"/>
    </source>
</evidence>
<dbReference type="SUPFAM" id="SSF53335">
    <property type="entry name" value="S-adenosyl-L-methionine-dependent methyltransferases"/>
    <property type="match status" value="1"/>
</dbReference>
<evidence type="ECO:0008006" key="7">
    <source>
        <dbReference type="Google" id="ProtNLM"/>
    </source>
</evidence>
<gene>
    <name evidence="5" type="ORF">A3D07_03735</name>
</gene>
<keyword evidence="4" id="KW-0812">Transmembrane</keyword>
<keyword evidence="4" id="KW-0472">Membrane</keyword>
<dbReference type="PANTHER" id="PTHR13610:SF9">
    <property type="entry name" value="FI06469P"/>
    <property type="match status" value="1"/>
</dbReference>
<dbReference type="Gene3D" id="3.40.50.150">
    <property type="entry name" value="Vaccinia Virus protein VP39"/>
    <property type="match status" value="1"/>
</dbReference>
<dbReference type="InterPro" id="IPR026170">
    <property type="entry name" value="FAM173A/B"/>
</dbReference>
<proteinExistence type="predicted"/>
<dbReference type="InterPro" id="IPR029063">
    <property type="entry name" value="SAM-dependent_MTases_sf"/>
</dbReference>
<dbReference type="GO" id="GO:0032259">
    <property type="term" value="P:methylation"/>
    <property type="evidence" value="ECO:0007669"/>
    <property type="project" value="UniProtKB-KW"/>
</dbReference>
<dbReference type="Proteomes" id="UP000177124">
    <property type="component" value="Unassembled WGS sequence"/>
</dbReference>
<dbReference type="EMBL" id="MFBF01000067">
    <property type="protein sequence ID" value="OGD89722.1"/>
    <property type="molecule type" value="Genomic_DNA"/>
</dbReference>
<comment type="caution">
    <text evidence="5">The sequence shown here is derived from an EMBL/GenBank/DDBJ whole genome shotgun (WGS) entry which is preliminary data.</text>
</comment>
<keyword evidence="4" id="KW-1133">Transmembrane helix</keyword>
<keyword evidence="3" id="KW-0949">S-adenosyl-L-methionine</keyword>
<reference evidence="5 6" key="1">
    <citation type="journal article" date="2016" name="Nat. Commun.">
        <title>Thousands of microbial genomes shed light on interconnected biogeochemical processes in an aquifer system.</title>
        <authorList>
            <person name="Anantharaman K."/>
            <person name="Brown C.T."/>
            <person name="Hug L.A."/>
            <person name="Sharon I."/>
            <person name="Castelle C.J."/>
            <person name="Probst A.J."/>
            <person name="Thomas B.C."/>
            <person name="Singh A."/>
            <person name="Wilkins M.J."/>
            <person name="Karaoz U."/>
            <person name="Brodie E.L."/>
            <person name="Williams K.H."/>
            <person name="Hubbard S.S."/>
            <person name="Banfield J.F."/>
        </authorList>
    </citation>
    <scope>NUCLEOTIDE SEQUENCE [LARGE SCALE GENOMIC DNA]</scope>
</reference>
<sequence length="175" mass="20007">MLLALSVILLTFVFAGLLFVIILFMFLLFDAFLDLPYVATQRRKIEIIMKFAQVKKGETVVDLGSGDGRLLFACAKKGARAIGYEINPLLIFITLLHAKLKGFSDNIVVIRKNLWKADLEVADVIFVYAKRKTMPKFEDFVYKNVKKGTRLVVNTNPFPNKKPLKEEDKIFLYQV</sequence>
<protein>
    <recommendedName>
        <fullName evidence="7">Methyltransferase domain-containing protein</fullName>
    </recommendedName>
</protein>
<evidence type="ECO:0000256" key="1">
    <source>
        <dbReference type="ARBA" id="ARBA00022603"/>
    </source>
</evidence>
<evidence type="ECO:0000256" key="4">
    <source>
        <dbReference type="SAM" id="Phobius"/>
    </source>
</evidence>
<feature type="transmembrane region" description="Helical" evidence="4">
    <location>
        <begin position="6"/>
        <end position="33"/>
    </location>
</feature>